<feature type="transmembrane region" description="Helical" evidence="17">
    <location>
        <begin position="186"/>
        <end position="208"/>
    </location>
</feature>
<feature type="compositionally biased region" description="Low complexity" evidence="16">
    <location>
        <begin position="784"/>
        <end position="795"/>
    </location>
</feature>
<evidence type="ECO:0000256" key="7">
    <source>
        <dbReference type="ARBA" id="ARBA00022679"/>
    </source>
</evidence>
<dbReference type="GO" id="GO:0000155">
    <property type="term" value="F:phosphorelay sensor kinase activity"/>
    <property type="evidence" value="ECO:0007669"/>
    <property type="project" value="InterPro"/>
</dbReference>
<accession>A0A7X3JZF0</accession>
<evidence type="ECO:0000256" key="9">
    <source>
        <dbReference type="ARBA" id="ARBA00022777"/>
    </source>
</evidence>
<comment type="catalytic activity">
    <reaction evidence="1">
        <text>ATP + protein L-histidine = ADP + protein N-phospho-L-histidine.</text>
        <dbReference type="EC" id="2.7.13.3"/>
    </reaction>
</comment>
<dbReference type="RefSeq" id="WP_157335390.1">
    <property type="nucleotide sequence ID" value="NZ_RHLK01000005.1"/>
</dbReference>
<dbReference type="InterPro" id="IPR003661">
    <property type="entry name" value="HisK_dim/P_dom"/>
</dbReference>
<evidence type="ECO:0000256" key="17">
    <source>
        <dbReference type="SAM" id="Phobius"/>
    </source>
</evidence>
<dbReference type="AlphaFoldDB" id="A0A7X3JZF0"/>
<dbReference type="InterPro" id="IPR036097">
    <property type="entry name" value="HisK_dim/P_sf"/>
</dbReference>
<dbReference type="SMART" id="SM00065">
    <property type="entry name" value="GAF"/>
    <property type="match status" value="1"/>
</dbReference>
<evidence type="ECO:0000313" key="22">
    <source>
        <dbReference type="Proteomes" id="UP000490800"/>
    </source>
</evidence>
<dbReference type="Pfam" id="PF12729">
    <property type="entry name" value="4HB_MCP_1"/>
    <property type="match status" value="1"/>
</dbReference>
<keyword evidence="10" id="KW-0067">ATP-binding</keyword>
<keyword evidence="8" id="KW-0547">Nucleotide-binding</keyword>
<dbReference type="PROSITE" id="PS50885">
    <property type="entry name" value="HAMP"/>
    <property type="match status" value="1"/>
</dbReference>
<evidence type="ECO:0000256" key="12">
    <source>
        <dbReference type="ARBA" id="ARBA00023136"/>
    </source>
</evidence>
<dbReference type="InterPro" id="IPR029016">
    <property type="entry name" value="GAF-like_dom_sf"/>
</dbReference>
<evidence type="ECO:0000256" key="5">
    <source>
        <dbReference type="ARBA" id="ARBA00022475"/>
    </source>
</evidence>
<evidence type="ECO:0000256" key="1">
    <source>
        <dbReference type="ARBA" id="ARBA00000085"/>
    </source>
</evidence>
<dbReference type="OrthoDB" id="9790669at2"/>
<dbReference type="SUPFAM" id="SSF55874">
    <property type="entry name" value="ATPase domain of HSP90 chaperone/DNA topoisomerase II/histidine kinase"/>
    <property type="match status" value="1"/>
</dbReference>
<dbReference type="Pfam" id="PF00512">
    <property type="entry name" value="HisKA"/>
    <property type="match status" value="1"/>
</dbReference>
<dbReference type="EMBL" id="RHLK01000005">
    <property type="protein sequence ID" value="MVO99976.1"/>
    <property type="molecule type" value="Genomic_DNA"/>
</dbReference>
<protein>
    <recommendedName>
        <fullName evidence="13">Circadian input-output histidine kinase CikA</fullName>
        <ecNumber evidence="4">2.7.13.3</ecNumber>
    </recommendedName>
</protein>
<dbReference type="InterPro" id="IPR003594">
    <property type="entry name" value="HATPase_dom"/>
</dbReference>
<dbReference type="InterPro" id="IPR001789">
    <property type="entry name" value="Sig_transdc_resp-reg_receiver"/>
</dbReference>
<dbReference type="Pfam" id="PF02518">
    <property type="entry name" value="HATPase_c"/>
    <property type="match status" value="1"/>
</dbReference>
<dbReference type="PRINTS" id="PR00344">
    <property type="entry name" value="BCTRLSENSOR"/>
</dbReference>
<dbReference type="CDD" id="cd16922">
    <property type="entry name" value="HATPase_EvgS-ArcB-TorS-like"/>
    <property type="match status" value="1"/>
</dbReference>
<feature type="modified residue" description="4-aspartylphosphate" evidence="14">
    <location>
        <position position="1014"/>
    </location>
</feature>
<dbReference type="Gene3D" id="3.30.565.10">
    <property type="entry name" value="Histidine kinase-like ATPase, C-terminal domain"/>
    <property type="match status" value="1"/>
</dbReference>
<evidence type="ECO:0000259" key="19">
    <source>
        <dbReference type="PROSITE" id="PS50110"/>
    </source>
</evidence>
<evidence type="ECO:0000256" key="8">
    <source>
        <dbReference type="ARBA" id="ARBA00022741"/>
    </source>
</evidence>
<dbReference type="PROSITE" id="PS50109">
    <property type="entry name" value="HIS_KIN"/>
    <property type="match status" value="1"/>
</dbReference>
<sequence>MKISTKLMTGFGLLLVLMFVLAGLGMSRLSAVNESMDEMFVKRYEKVRLAYSARSDVNTISKYMANLLLNPDPNMPGAKDNVEKSLLYLEQLNQGIAQLLANTKTDAEKQLAYTTSQNGEKFTNYVNQALELYKQGNVEAANKLRNATGVLYQDQVIANLDQITDYHNDSVVSGVNEFRSSNSQTLMFTALITIAALIIGLGVMYWIIRSLSRGLALLTRMIQGFANGKFDPGYRIEVTTTDEFGKVADVFNGMADGLETLMGNERALSKINEEQAWLKSNVANMSVLLQDQTNMHELTKSFVTQSARMIGASYGSVYLLEREGMRSSLVLAASYAFDGDTDSNPAEEFALGQGLVGQVASDGQRILIEEEVDQQVMIRSSFGQLDAKYLIVEPVEADDEICAVVEFAGLKKLSEGQINLLEQLSENLAVSVSRIRSRERVEELLRMSQALTEELQSQSEELISQQEELRTSNEKLEEQTKALKASEELLQSQQEELEQNNSELLRKTKQLEIQVQETELANRQIEEAKEAIEKQAFELAMASRYKSEFLANMSHELRTPLNSMLILSQMLAENKEGNLKSKQVEYADTIHSSGSDLLKLINDVLDLSKVEAGKIDIQTEYVLLPEVMETIERSFDQIARKKGLGFEVKLDSQVPRMLYTDNMRLEQILRNLLSNAFKFTSQGSVLLHVYPVDEGESQIAFSVKDTGIGIPEEKQLLIFEAFQQADGTTSRQFGGTGLGLSISRQLASLLGGNIEICSREGEGSTFTLFIPNRQVSERLGGTREAAAAGQEQQEAFGSENEGQRTSQAQPLSIPMPKPPKPASKSSQREVEDDRGTIEESDKVLLIVEDDVHFVQVLVDMARNRGFKVLVAMQGDIGLQMAREYKPDGILLDIQLPIVDGWSILVQLKNNADTRHIPVHVMSVVDEVHQGLSMGAIAYMRKPSSKDLLEQAFSDLEGFIDQSLRKLLLVEDDPVEINNLIELIRHDDVIIDVVSSADEAMEKLQEQHFDCMVLDVGLADKTAFDLLDQIKGDENLRRLPIVMYTQKEYDKKDEMRLKKYAESIIIKNVKSPERLLDETALFLHRVEDGLPEEKKQILQRLHSSEAVFSGKKVLLVDDDIRNVFALSNLLEGYNMKVLFAETGRQALSILDREPDIDLVLMDIMMPEMDGYEAMREIRNMPHFDHLPIIALTAKAMRDDREKCIAAGASDYITKPINNDQLMSLIRVWLFK</sequence>
<dbReference type="PANTHER" id="PTHR45339:SF1">
    <property type="entry name" value="HYBRID SIGNAL TRANSDUCTION HISTIDINE KINASE J"/>
    <property type="match status" value="1"/>
</dbReference>
<dbReference type="SMART" id="SM00387">
    <property type="entry name" value="HATPase_c"/>
    <property type="match status" value="1"/>
</dbReference>
<evidence type="ECO:0000256" key="3">
    <source>
        <dbReference type="ARBA" id="ARBA00006402"/>
    </source>
</evidence>
<evidence type="ECO:0000256" key="13">
    <source>
        <dbReference type="ARBA" id="ARBA00074306"/>
    </source>
</evidence>
<keyword evidence="5" id="KW-1003">Cell membrane</keyword>
<reference evidence="21 22" key="1">
    <citation type="journal article" date="2019" name="Microorganisms">
        <title>Paenibacillus lutrae sp. nov., A Chitinolytic Species Isolated from A River Otter in Castril Natural Park, Granada, Spain.</title>
        <authorList>
            <person name="Rodriguez M."/>
            <person name="Reina J.C."/>
            <person name="Bejar V."/>
            <person name="Llamas I."/>
        </authorList>
    </citation>
    <scope>NUCLEOTIDE SEQUENCE [LARGE SCALE GENOMIC DNA]</scope>
    <source>
        <strain evidence="21 22">N10</strain>
    </source>
</reference>
<feature type="modified residue" description="4-aspartylphosphate" evidence="14">
    <location>
        <position position="1161"/>
    </location>
</feature>
<dbReference type="GO" id="GO:0005886">
    <property type="term" value="C:plasma membrane"/>
    <property type="evidence" value="ECO:0007669"/>
    <property type="project" value="UniProtKB-SubCell"/>
</dbReference>
<dbReference type="InterPro" id="IPR011006">
    <property type="entry name" value="CheY-like_superfamily"/>
</dbReference>
<dbReference type="SMART" id="SM00388">
    <property type="entry name" value="HisKA"/>
    <property type="match status" value="1"/>
</dbReference>
<dbReference type="Gene3D" id="6.10.340.10">
    <property type="match status" value="1"/>
</dbReference>
<dbReference type="SMART" id="SM00448">
    <property type="entry name" value="REC"/>
    <property type="match status" value="3"/>
</dbReference>
<evidence type="ECO:0000259" key="18">
    <source>
        <dbReference type="PROSITE" id="PS50109"/>
    </source>
</evidence>
<dbReference type="EC" id="2.7.13.3" evidence="4"/>
<dbReference type="Gene3D" id="3.30.450.40">
    <property type="match status" value="1"/>
</dbReference>
<keyword evidence="15" id="KW-0175">Coiled coil</keyword>
<dbReference type="SUPFAM" id="SSF52172">
    <property type="entry name" value="CheY-like"/>
    <property type="match status" value="3"/>
</dbReference>
<keyword evidence="17" id="KW-0812">Transmembrane</keyword>
<dbReference type="SMART" id="SM00304">
    <property type="entry name" value="HAMP"/>
    <property type="match status" value="1"/>
</dbReference>
<evidence type="ECO:0000256" key="6">
    <source>
        <dbReference type="ARBA" id="ARBA00022553"/>
    </source>
</evidence>
<feature type="modified residue" description="4-aspartylphosphate" evidence="14">
    <location>
        <position position="892"/>
    </location>
</feature>
<keyword evidence="11" id="KW-0902">Two-component regulatory system</keyword>
<dbReference type="GO" id="GO:0005524">
    <property type="term" value="F:ATP binding"/>
    <property type="evidence" value="ECO:0007669"/>
    <property type="project" value="UniProtKB-KW"/>
</dbReference>
<dbReference type="Pfam" id="PF00672">
    <property type="entry name" value="HAMP"/>
    <property type="match status" value="1"/>
</dbReference>
<dbReference type="CDD" id="cd06225">
    <property type="entry name" value="HAMP"/>
    <property type="match status" value="1"/>
</dbReference>
<feature type="domain" description="Response regulatory" evidence="19">
    <location>
        <begin position="843"/>
        <end position="956"/>
    </location>
</feature>
<evidence type="ECO:0000256" key="15">
    <source>
        <dbReference type="SAM" id="Coils"/>
    </source>
</evidence>
<evidence type="ECO:0000256" key="11">
    <source>
        <dbReference type="ARBA" id="ARBA00023012"/>
    </source>
</evidence>
<dbReference type="Proteomes" id="UP000490800">
    <property type="component" value="Unassembled WGS sequence"/>
</dbReference>
<dbReference type="InterPro" id="IPR036890">
    <property type="entry name" value="HATPase_C_sf"/>
</dbReference>
<dbReference type="Pfam" id="PF13185">
    <property type="entry name" value="GAF_2"/>
    <property type="match status" value="1"/>
</dbReference>
<dbReference type="InterPro" id="IPR024478">
    <property type="entry name" value="HlyB_4HB_MCP"/>
</dbReference>
<dbReference type="SUPFAM" id="SSF55781">
    <property type="entry name" value="GAF domain-like"/>
    <property type="match status" value="1"/>
</dbReference>
<gene>
    <name evidence="21" type="ORF">EDM21_10695</name>
</gene>
<feature type="domain" description="Response regulatory" evidence="19">
    <location>
        <begin position="1111"/>
        <end position="1228"/>
    </location>
</feature>
<evidence type="ECO:0000256" key="16">
    <source>
        <dbReference type="SAM" id="MobiDB-lite"/>
    </source>
</evidence>
<keyword evidence="6 14" id="KW-0597">Phosphoprotein</keyword>
<keyword evidence="12 17" id="KW-0472">Membrane</keyword>
<feature type="region of interest" description="Disordered" evidence="16">
    <location>
        <begin position="781"/>
        <end position="836"/>
    </location>
</feature>
<keyword evidence="17" id="KW-1133">Transmembrane helix</keyword>
<dbReference type="InterPro" id="IPR004358">
    <property type="entry name" value="Sig_transdc_His_kin-like_C"/>
</dbReference>
<dbReference type="Gene3D" id="3.40.50.2300">
    <property type="match status" value="3"/>
</dbReference>
<comment type="subcellular location">
    <subcellularLocation>
        <location evidence="2">Cell membrane</location>
        <topology evidence="2">Multi-pass membrane protein</topology>
    </subcellularLocation>
</comment>
<dbReference type="InterPro" id="IPR005467">
    <property type="entry name" value="His_kinase_dom"/>
</dbReference>
<evidence type="ECO:0000256" key="10">
    <source>
        <dbReference type="ARBA" id="ARBA00022840"/>
    </source>
</evidence>
<dbReference type="SUPFAM" id="SSF47384">
    <property type="entry name" value="Homodimeric domain of signal transducing histidine kinase"/>
    <property type="match status" value="1"/>
</dbReference>
<dbReference type="CDD" id="cd17546">
    <property type="entry name" value="REC_hyHK_CKI1_RcsC-like"/>
    <property type="match status" value="1"/>
</dbReference>
<feature type="domain" description="Histidine kinase" evidence="18">
    <location>
        <begin position="552"/>
        <end position="774"/>
    </location>
</feature>
<keyword evidence="22" id="KW-1185">Reference proteome</keyword>
<dbReference type="PANTHER" id="PTHR45339">
    <property type="entry name" value="HYBRID SIGNAL TRANSDUCTION HISTIDINE KINASE J"/>
    <property type="match status" value="1"/>
</dbReference>
<dbReference type="PROSITE" id="PS50110">
    <property type="entry name" value="RESPONSE_REGULATORY"/>
    <property type="match status" value="3"/>
</dbReference>
<dbReference type="CDD" id="cd00082">
    <property type="entry name" value="HisKA"/>
    <property type="match status" value="1"/>
</dbReference>
<evidence type="ECO:0000256" key="2">
    <source>
        <dbReference type="ARBA" id="ARBA00004651"/>
    </source>
</evidence>
<feature type="coiled-coil region" evidence="15">
    <location>
        <begin position="441"/>
        <end position="535"/>
    </location>
</feature>
<keyword evidence="7" id="KW-0808">Transferase</keyword>
<dbReference type="FunFam" id="3.30.565.10:FF:000010">
    <property type="entry name" value="Sensor histidine kinase RcsC"/>
    <property type="match status" value="1"/>
</dbReference>
<evidence type="ECO:0000256" key="4">
    <source>
        <dbReference type="ARBA" id="ARBA00012438"/>
    </source>
</evidence>
<dbReference type="InterPro" id="IPR047347">
    <property type="entry name" value="YvaQ-like_sensor"/>
</dbReference>
<organism evidence="21 22">
    <name type="scientific">Paenibacillus lutrae</name>
    <dbReference type="NCBI Taxonomy" id="2078573"/>
    <lineage>
        <taxon>Bacteria</taxon>
        <taxon>Bacillati</taxon>
        <taxon>Bacillota</taxon>
        <taxon>Bacilli</taxon>
        <taxon>Bacillales</taxon>
        <taxon>Paenibacillaceae</taxon>
        <taxon>Paenibacillus</taxon>
    </lineage>
</organism>
<dbReference type="InterPro" id="IPR003660">
    <property type="entry name" value="HAMP_dom"/>
</dbReference>
<comment type="caution">
    <text evidence="21">The sequence shown here is derived from an EMBL/GenBank/DDBJ whole genome shotgun (WGS) entry which is preliminary data.</text>
</comment>
<keyword evidence="9" id="KW-0418">Kinase</keyword>
<dbReference type="CDD" id="cd19411">
    <property type="entry name" value="MCP2201-like_sensor"/>
    <property type="match status" value="1"/>
</dbReference>
<proteinExistence type="inferred from homology"/>
<name>A0A7X3JZF0_9BACL</name>
<feature type="compositionally biased region" description="Basic and acidic residues" evidence="16">
    <location>
        <begin position="826"/>
        <end position="836"/>
    </location>
</feature>
<evidence type="ECO:0000256" key="14">
    <source>
        <dbReference type="PROSITE-ProRule" id="PRU00169"/>
    </source>
</evidence>
<dbReference type="InterPro" id="IPR003018">
    <property type="entry name" value="GAF"/>
</dbReference>
<evidence type="ECO:0000259" key="20">
    <source>
        <dbReference type="PROSITE" id="PS50885"/>
    </source>
</evidence>
<comment type="similarity">
    <text evidence="3">In the N-terminal section; belongs to the phytochrome family.</text>
</comment>
<evidence type="ECO:0000313" key="21">
    <source>
        <dbReference type="EMBL" id="MVO99976.1"/>
    </source>
</evidence>
<feature type="domain" description="HAMP" evidence="20">
    <location>
        <begin position="209"/>
        <end position="263"/>
    </location>
</feature>
<dbReference type="Gene3D" id="1.10.287.130">
    <property type="match status" value="1"/>
</dbReference>
<dbReference type="Pfam" id="PF00072">
    <property type="entry name" value="Response_reg"/>
    <property type="match status" value="3"/>
</dbReference>
<feature type="domain" description="Response regulatory" evidence="19">
    <location>
        <begin position="965"/>
        <end position="1081"/>
    </location>
</feature>
<dbReference type="CDD" id="cd00156">
    <property type="entry name" value="REC"/>
    <property type="match status" value="1"/>
</dbReference>